<dbReference type="EMBL" id="CP097506">
    <property type="protein sequence ID" value="URD97573.1"/>
    <property type="molecule type" value="Genomic_DNA"/>
</dbReference>
<feature type="chain" id="PRO_5039601962" evidence="1">
    <location>
        <begin position="32"/>
        <end position="150"/>
    </location>
</feature>
<keyword evidence="3" id="KW-1185">Reference proteome</keyword>
<feature type="signal peptide" evidence="1">
    <location>
        <begin position="1"/>
        <end position="31"/>
    </location>
</feature>
<dbReference type="AlphaFoldDB" id="A0A9E7JY26"/>
<proteinExistence type="predicted"/>
<accession>A0A9E7JY26</accession>
<dbReference type="Proteomes" id="UP001055439">
    <property type="component" value="Chromosome 4"/>
</dbReference>
<protein>
    <submittedName>
        <fullName evidence="2">Uncharacterized protein</fullName>
    </submittedName>
</protein>
<keyword evidence="1" id="KW-0732">Signal</keyword>
<name>A0A9E7JY26_9LILI</name>
<gene>
    <name evidence="2" type="ORF">MUK42_29482</name>
</gene>
<evidence type="ECO:0000313" key="2">
    <source>
        <dbReference type="EMBL" id="URD97573.1"/>
    </source>
</evidence>
<organism evidence="2 3">
    <name type="scientific">Musa troglodytarum</name>
    <name type="common">fe'i banana</name>
    <dbReference type="NCBI Taxonomy" id="320322"/>
    <lineage>
        <taxon>Eukaryota</taxon>
        <taxon>Viridiplantae</taxon>
        <taxon>Streptophyta</taxon>
        <taxon>Embryophyta</taxon>
        <taxon>Tracheophyta</taxon>
        <taxon>Spermatophyta</taxon>
        <taxon>Magnoliopsida</taxon>
        <taxon>Liliopsida</taxon>
        <taxon>Zingiberales</taxon>
        <taxon>Musaceae</taxon>
        <taxon>Musa</taxon>
    </lineage>
</organism>
<evidence type="ECO:0000313" key="3">
    <source>
        <dbReference type="Proteomes" id="UP001055439"/>
    </source>
</evidence>
<dbReference type="PANTHER" id="PTHR34277">
    <property type="entry name" value="CLAVATA3/ESR (CLE)-RELATED PROTEIN 26"/>
    <property type="match status" value="1"/>
</dbReference>
<reference evidence="2" key="1">
    <citation type="submission" date="2022-05" db="EMBL/GenBank/DDBJ databases">
        <title>The Musa troglodytarum L. genome provides insights into the mechanism of non-climacteric behaviour and enrichment of carotenoids.</title>
        <authorList>
            <person name="Wang J."/>
        </authorList>
    </citation>
    <scope>NUCLEOTIDE SEQUENCE</scope>
    <source>
        <tissue evidence="2">Leaf</tissue>
    </source>
</reference>
<dbReference type="PANTHER" id="PTHR34277:SF2">
    <property type="entry name" value="CLAVATA3_ESR (CLE)-RELATED PROTEIN 26"/>
    <property type="match status" value="1"/>
</dbReference>
<sequence length="150" mass="16720">MCRSGRSMRDLFSGLACLFCISLLVSMASHGATTRIEPPVAALSVPSSMAKHLSGMDLDPFLSSKRRVPNGPDPIHNRYDFFGSLTLYVLVHKVLSGDLGNQQGLQVENEDQRHGSFLCLEDGLQELYEAWNLVYIEMAKEQRQIKSSMD</sequence>
<evidence type="ECO:0000256" key="1">
    <source>
        <dbReference type="SAM" id="SignalP"/>
    </source>
</evidence>
<dbReference type="OrthoDB" id="1910203at2759"/>
<dbReference type="InterPro" id="IPR039316">
    <property type="entry name" value="CLE25/26"/>
</dbReference>